<reference evidence="8 9" key="1">
    <citation type="submission" date="2024-06" db="EMBL/GenBank/DDBJ databases">
        <title>Genomic Encyclopedia of Type Strains, Phase IV (KMG-IV): sequencing the most valuable type-strain genomes for metagenomic binning, comparative biology and taxonomic classification.</title>
        <authorList>
            <person name="Goeker M."/>
        </authorList>
    </citation>
    <scope>NUCLEOTIDE SEQUENCE [LARGE SCALE GENOMIC DNA]</scope>
    <source>
        <strain evidence="8 9">DSM 29780</strain>
    </source>
</reference>
<organism evidence="8 9">
    <name type="scientific">Rhizobium aquaticum</name>
    <dbReference type="NCBI Taxonomy" id="1549636"/>
    <lineage>
        <taxon>Bacteria</taxon>
        <taxon>Pseudomonadati</taxon>
        <taxon>Pseudomonadota</taxon>
        <taxon>Alphaproteobacteria</taxon>
        <taxon>Hyphomicrobiales</taxon>
        <taxon>Rhizobiaceae</taxon>
        <taxon>Rhizobium/Agrobacterium group</taxon>
        <taxon>Rhizobium</taxon>
    </lineage>
</organism>
<feature type="transmembrane region" description="Helical" evidence="6">
    <location>
        <begin position="104"/>
        <end position="124"/>
    </location>
</feature>
<dbReference type="InterPro" id="IPR000620">
    <property type="entry name" value="EamA_dom"/>
</dbReference>
<keyword evidence="5 6" id="KW-0472">Membrane</keyword>
<feature type="transmembrane region" description="Helical" evidence="6">
    <location>
        <begin position="45"/>
        <end position="64"/>
    </location>
</feature>
<name>A0ABV2IZ63_9HYPH</name>
<feature type="transmembrane region" description="Helical" evidence="6">
    <location>
        <begin position="189"/>
        <end position="209"/>
    </location>
</feature>
<dbReference type="EMBL" id="JBEPMB010000002">
    <property type="protein sequence ID" value="MET3613792.1"/>
    <property type="molecule type" value="Genomic_DNA"/>
</dbReference>
<dbReference type="PANTHER" id="PTHR32322">
    <property type="entry name" value="INNER MEMBRANE TRANSPORTER"/>
    <property type="match status" value="1"/>
</dbReference>
<feature type="transmembrane region" description="Helical" evidence="6">
    <location>
        <begin position="131"/>
        <end position="150"/>
    </location>
</feature>
<feature type="transmembrane region" description="Helical" evidence="6">
    <location>
        <begin position="221"/>
        <end position="240"/>
    </location>
</feature>
<dbReference type="InterPro" id="IPR050638">
    <property type="entry name" value="AA-Vitamin_Transporters"/>
</dbReference>
<dbReference type="RefSeq" id="WP_354556297.1">
    <property type="nucleotide sequence ID" value="NZ_JBEPMB010000002.1"/>
</dbReference>
<feature type="transmembrane region" description="Helical" evidence="6">
    <location>
        <begin position="260"/>
        <end position="292"/>
    </location>
</feature>
<comment type="caution">
    <text evidence="8">The sequence shown here is derived from an EMBL/GenBank/DDBJ whole genome shotgun (WGS) entry which is preliminary data.</text>
</comment>
<evidence type="ECO:0000256" key="2">
    <source>
        <dbReference type="ARBA" id="ARBA00007362"/>
    </source>
</evidence>
<gene>
    <name evidence="8" type="ORF">ABID16_002121</name>
</gene>
<evidence type="ECO:0000259" key="7">
    <source>
        <dbReference type="Pfam" id="PF00892"/>
    </source>
</evidence>
<keyword evidence="3 6" id="KW-0812">Transmembrane</keyword>
<accession>A0ABV2IZ63</accession>
<evidence type="ECO:0000256" key="3">
    <source>
        <dbReference type="ARBA" id="ARBA00022692"/>
    </source>
</evidence>
<comment type="similarity">
    <text evidence="2">Belongs to the EamA transporter family.</text>
</comment>
<dbReference type="Proteomes" id="UP001549047">
    <property type="component" value="Unassembled WGS sequence"/>
</dbReference>
<evidence type="ECO:0000256" key="1">
    <source>
        <dbReference type="ARBA" id="ARBA00004141"/>
    </source>
</evidence>
<dbReference type="PANTHER" id="PTHR32322:SF2">
    <property type="entry name" value="EAMA DOMAIN-CONTAINING PROTEIN"/>
    <property type="match status" value="1"/>
</dbReference>
<dbReference type="SUPFAM" id="SSF103481">
    <property type="entry name" value="Multidrug resistance efflux transporter EmrE"/>
    <property type="match status" value="2"/>
</dbReference>
<evidence type="ECO:0000256" key="5">
    <source>
        <dbReference type="ARBA" id="ARBA00023136"/>
    </source>
</evidence>
<feature type="transmembrane region" description="Helical" evidence="6">
    <location>
        <begin position="18"/>
        <end position="39"/>
    </location>
</feature>
<feature type="domain" description="EamA" evidence="7">
    <location>
        <begin position="160"/>
        <end position="289"/>
    </location>
</feature>
<comment type="subcellular location">
    <subcellularLocation>
        <location evidence="1">Membrane</location>
        <topology evidence="1">Multi-pass membrane protein</topology>
    </subcellularLocation>
</comment>
<proteinExistence type="inferred from homology"/>
<feature type="domain" description="EamA" evidence="7">
    <location>
        <begin position="16"/>
        <end position="140"/>
    </location>
</feature>
<evidence type="ECO:0000256" key="6">
    <source>
        <dbReference type="SAM" id="Phobius"/>
    </source>
</evidence>
<dbReference type="InterPro" id="IPR037185">
    <property type="entry name" value="EmrE-like"/>
</dbReference>
<keyword evidence="4 6" id="KW-1133">Transmembrane helix</keyword>
<evidence type="ECO:0000313" key="9">
    <source>
        <dbReference type="Proteomes" id="UP001549047"/>
    </source>
</evidence>
<feature type="transmembrane region" description="Helical" evidence="6">
    <location>
        <begin position="76"/>
        <end position="98"/>
    </location>
</feature>
<evidence type="ECO:0000256" key="4">
    <source>
        <dbReference type="ARBA" id="ARBA00022989"/>
    </source>
</evidence>
<dbReference type="Pfam" id="PF00892">
    <property type="entry name" value="EamA"/>
    <property type="match status" value="2"/>
</dbReference>
<keyword evidence="9" id="KW-1185">Reference proteome</keyword>
<protein>
    <submittedName>
        <fullName evidence="8">Drug/metabolite transporter (DMT)-like permease</fullName>
    </submittedName>
</protein>
<sequence length="296" mass="31294">MTDIALTAPPISDKTKGLIYGFLGVLVFSGSLPATRAAVADFDPIFVTGARAVIAGVLGAAMLFALKAKRPEKRDLLPLIGVTLGVVVIWPLMIAFSLKVVPSAHGTMFIGLLPLMTAIFGVLRGGERPKLRFWLFAVAGSALVVGYAFFSNGLSLSTPDLFMLIGVTVCGYGYAEGAQLTRRLGGWQAISWALVFGMPLMLTLSFFYAPADFHAVHAASWLGLIYAGLMAMLVGFIFWYRGLALGGTASVGLLQLTQPFFSFVIAFLFLGEAISGAMIAITVAVVACVVAARRSA</sequence>
<evidence type="ECO:0000313" key="8">
    <source>
        <dbReference type="EMBL" id="MET3613792.1"/>
    </source>
</evidence>